<evidence type="ECO:0000313" key="1">
    <source>
        <dbReference type="EMBL" id="ACV22414.1"/>
    </source>
</evidence>
<organism evidence="1 2">
    <name type="scientific">Slackia heliotrinireducens (strain ATCC 29202 / DSM 20476 / NCTC 11029 / RHS 1)</name>
    <name type="common">Peptococcus heliotrinreducens</name>
    <dbReference type="NCBI Taxonomy" id="471855"/>
    <lineage>
        <taxon>Bacteria</taxon>
        <taxon>Bacillati</taxon>
        <taxon>Actinomycetota</taxon>
        <taxon>Coriobacteriia</taxon>
        <taxon>Eggerthellales</taxon>
        <taxon>Eggerthellaceae</taxon>
        <taxon>Slackia</taxon>
    </lineage>
</organism>
<gene>
    <name evidence="1" type="ordered locus">Shel_13930</name>
</gene>
<dbReference type="EMBL" id="CP001684">
    <property type="protein sequence ID" value="ACV22414.1"/>
    <property type="molecule type" value="Genomic_DNA"/>
</dbReference>
<dbReference type="Proteomes" id="UP000002026">
    <property type="component" value="Chromosome"/>
</dbReference>
<name>C7N679_SLAHD</name>
<protein>
    <submittedName>
        <fullName evidence="1">Uncharacterized protein</fullName>
    </submittedName>
</protein>
<dbReference type="AlphaFoldDB" id="C7N679"/>
<keyword evidence="2" id="KW-1185">Reference proteome</keyword>
<proteinExistence type="predicted"/>
<accession>C7N679</accession>
<dbReference type="eggNOG" id="ENOG5031V20">
    <property type="taxonomic scope" value="Bacteria"/>
</dbReference>
<reference evidence="1 2" key="1">
    <citation type="journal article" date="2009" name="Stand. Genomic Sci.">
        <title>Complete genome sequence of Slackia heliotrinireducens type strain (RHS 1).</title>
        <authorList>
            <person name="Pukall R."/>
            <person name="Lapidus A."/>
            <person name="Nolan M."/>
            <person name="Copeland A."/>
            <person name="Glavina Del Rio T."/>
            <person name="Lucas S."/>
            <person name="Chen F."/>
            <person name="Tice H."/>
            <person name="Cheng J.F."/>
            <person name="Chertkov O."/>
            <person name="Bruce D."/>
            <person name="Goodwin L."/>
            <person name="Kuske C."/>
            <person name="Brettin T."/>
            <person name="Detter J.C."/>
            <person name="Han C."/>
            <person name="Pitluck S."/>
            <person name="Pati A."/>
            <person name="Mavrommatis K."/>
            <person name="Ivanova N."/>
            <person name="Ovchinnikova G."/>
            <person name="Chen A."/>
            <person name="Palaniappan K."/>
            <person name="Schneider S."/>
            <person name="Rohde M."/>
            <person name="Chain P."/>
            <person name="D'haeseleer P."/>
            <person name="Goker M."/>
            <person name="Bristow J."/>
            <person name="Eisen J.A."/>
            <person name="Markowitz V."/>
            <person name="Kyrpides N.C."/>
            <person name="Klenk H.P."/>
            <person name="Hugenholtz P."/>
        </authorList>
    </citation>
    <scope>NUCLEOTIDE SEQUENCE [LARGE SCALE GENOMIC DNA]</scope>
    <source>
        <strain evidence="2">ATCC 29202 / DSM 20476 / NCTC 11029 / RHS 1</strain>
    </source>
</reference>
<evidence type="ECO:0000313" key="2">
    <source>
        <dbReference type="Proteomes" id="UP000002026"/>
    </source>
</evidence>
<sequence length="104" mass="12090">MCMNADWNHLREEHEIAYLRADICLGSPQSYSLEEKRQIYEDMDASTKAIDAAMRADFWSMPAEVRSRLLDMLGSSGCETRQWWEDLLGAHPSDLSQENRMTFQ</sequence>
<dbReference type="KEGG" id="shi:Shel_13930"/>
<dbReference type="HOGENOM" id="CLU_2299904_0_0_11"/>
<dbReference type="RefSeq" id="WP_012798516.1">
    <property type="nucleotide sequence ID" value="NC_013165.1"/>
</dbReference>